<dbReference type="Gene3D" id="1.10.860.10">
    <property type="entry name" value="DNAb Helicase, Chain A"/>
    <property type="match status" value="1"/>
</dbReference>
<dbReference type="CDD" id="cd03364">
    <property type="entry name" value="TOPRIM_DnaG_primases"/>
    <property type="match status" value="1"/>
</dbReference>
<dbReference type="PROSITE" id="PS50880">
    <property type="entry name" value="TOPRIM"/>
    <property type="match status" value="1"/>
</dbReference>
<keyword evidence="6 12" id="KW-0479">Metal-binding</keyword>
<dbReference type="GO" id="GO:0006269">
    <property type="term" value="P:DNA replication, synthesis of primer"/>
    <property type="evidence" value="ECO:0007669"/>
    <property type="project" value="UniProtKB-UniRule"/>
</dbReference>
<dbReference type="FunFam" id="3.90.980.10:FF:000001">
    <property type="entry name" value="DNA primase"/>
    <property type="match status" value="1"/>
</dbReference>
<feature type="zinc finger region" description="CHC2-type" evidence="12 14">
    <location>
        <begin position="40"/>
        <end position="64"/>
    </location>
</feature>
<dbReference type="SMART" id="SM00493">
    <property type="entry name" value="TOPRIM"/>
    <property type="match status" value="1"/>
</dbReference>
<evidence type="ECO:0000256" key="4">
    <source>
        <dbReference type="ARBA" id="ARBA00022695"/>
    </source>
</evidence>
<evidence type="ECO:0000256" key="9">
    <source>
        <dbReference type="ARBA" id="ARBA00022842"/>
    </source>
</evidence>
<dbReference type="InterPro" id="IPR016136">
    <property type="entry name" value="DNA_helicase_N/primase_C"/>
</dbReference>
<evidence type="ECO:0000256" key="10">
    <source>
        <dbReference type="ARBA" id="ARBA00023125"/>
    </source>
</evidence>
<organism evidence="17 18">
    <name type="scientific">Peptoniphilus indolicus</name>
    <dbReference type="NCBI Taxonomy" id="33030"/>
    <lineage>
        <taxon>Bacteria</taxon>
        <taxon>Bacillati</taxon>
        <taxon>Bacillota</taxon>
        <taxon>Tissierellia</taxon>
        <taxon>Tissierellales</taxon>
        <taxon>Peptoniphilaceae</taxon>
        <taxon>Peptoniphilus</taxon>
    </lineage>
</organism>
<evidence type="ECO:0000256" key="6">
    <source>
        <dbReference type="ARBA" id="ARBA00022723"/>
    </source>
</evidence>
<dbReference type="PIRSF" id="PIRSF002811">
    <property type="entry name" value="DnaG"/>
    <property type="match status" value="1"/>
</dbReference>
<dbReference type="Gene3D" id="3.90.580.10">
    <property type="entry name" value="Zinc finger, CHC2-type domain"/>
    <property type="match status" value="1"/>
</dbReference>
<dbReference type="InterPro" id="IPR019475">
    <property type="entry name" value="DNA_primase_DnaB-bd"/>
</dbReference>
<dbReference type="HAMAP" id="MF_00974">
    <property type="entry name" value="DNA_primase_DnaG"/>
    <property type="match status" value="1"/>
</dbReference>
<keyword evidence="1 12" id="KW-0240">DNA-directed RNA polymerase</keyword>
<comment type="function">
    <text evidence="12 13">RNA polymerase that catalyzes the synthesis of short RNA molecules used as primers for DNA polymerase during DNA replication.</text>
</comment>
<comment type="cofactor">
    <cofactor evidence="12 13 14">
        <name>Zn(2+)</name>
        <dbReference type="ChEBI" id="CHEBI:29105"/>
    </cofactor>
    <text evidence="12 13 14">Binds 1 zinc ion per monomer.</text>
</comment>
<keyword evidence="15" id="KW-0175">Coiled coil</keyword>
<evidence type="ECO:0000259" key="16">
    <source>
        <dbReference type="PROSITE" id="PS50880"/>
    </source>
</evidence>
<dbReference type="NCBIfam" id="TIGR01391">
    <property type="entry name" value="dnaG"/>
    <property type="match status" value="1"/>
</dbReference>
<proteinExistence type="inferred from homology"/>
<dbReference type="FunFam" id="3.40.1360.10:FF:000002">
    <property type="entry name" value="DNA primase"/>
    <property type="match status" value="1"/>
</dbReference>
<feature type="coiled-coil region" evidence="15">
    <location>
        <begin position="554"/>
        <end position="581"/>
    </location>
</feature>
<protein>
    <recommendedName>
        <fullName evidence="12 13">DNA primase</fullName>
        <ecNumber evidence="12">2.7.7.101</ecNumber>
    </recommendedName>
</protein>
<dbReference type="SUPFAM" id="SSF57783">
    <property type="entry name" value="Zinc beta-ribbon"/>
    <property type="match status" value="1"/>
</dbReference>
<sequence length="601" mass="69722">MSYIVDDEVLEKIRSQVDIVDLISDYIPLKKSGSNYMGLCPFHNEKTPSFSVSPTKGIFKCFGCGAGGDHISFIMKKENLSFREAVKFLADKYNIELKEYDMHESQHSKKLREKLYEANRDAAIFYMNCLTKSYMALNYLKSREIDRDTILKFGIGYSPDGWTNLYSYLKSKGYDDETLDKANLISKSKRGTYIDRFRNRIMFPILDVSKRVIAFGGRSLDTSIPKYLNSSDTLIFNKGDNLYNVNKIREENKSGKIILVEGYMDVISLYKSGINYTVASLGTAFTENQAKLIKKYSDEVYICYDSDQAGIRATDKAIDILLSQNIKPKIIRLTEGMDPDDFVKKYGKLDFELEVSKAISYLDYKISKVKSRWNLESSEGVVGFTTEVSEILIRLKNPIERDVYIDKISKQFGIKVESIISYIQLKNRDFKSKIKKEQFIKKKNLEKKEQSSLSVKKSREQIEKQLIALMLHDRNLFNLIDSSIESYEFTGIKERDAFEIIRNFYIDTDLENIEKQILDSCLISRDYLSELMSVNIDLKNSIDIIKELIKTIRHYNLEDRRDKLLEKIKSLDNQNRKFDMQELNSLIDELNEINLKLNLPS</sequence>
<dbReference type="InterPro" id="IPR050219">
    <property type="entry name" value="DnaG_primase"/>
</dbReference>
<keyword evidence="10 12" id="KW-0238">DNA-binding</keyword>
<keyword evidence="2 12" id="KW-0639">Primosome</keyword>
<dbReference type="GO" id="GO:0005737">
    <property type="term" value="C:cytoplasm"/>
    <property type="evidence" value="ECO:0007669"/>
    <property type="project" value="TreeGrafter"/>
</dbReference>
<dbReference type="SUPFAM" id="SSF56731">
    <property type="entry name" value="DNA primase core"/>
    <property type="match status" value="1"/>
</dbReference>
<dbReference type="PANTHER" id="PTHR30313:SF2">
    <property type="entry name" value="DNA PRIMASE"/>
    <property type="match status" value="1"/>
</dbReference>
<dbReference type="FunFam" id="3.90.580.10:FF:000001">
    <property type="entry name" value="DNA primase"/>
    <property type="match status" value="1"/>
</dbReference>
<comment type="domain">
    <text evidence="12">Contains an N-terminal zinc-binding domain, a central core domain that contains the primase activity, and a C-terminal DnaB-binding domain.</text>
</comment>
<evidence type="ECO:0000256" key="12">
    <source>
        <dbReference type="HAMAP-Rule" id="MF_00974"/>
    </source>
</evidence>
<dbReference type="InterPro" id="IPR002694">
    <property type="entry name" value="Znf_CHC2"/>
</dbReference>
<dbReference type="Pfam" id="PF08275">
    <property type="entry name" value="DNAG_N"/>
    <property type="match status" value="1"/>
</dbReference>
<evidence type="ECO:0000313" key="18">
    <source>
        <dbReference type="Proteomes" id="UP000254777"/>
    </source>
</evidence>
<evidence type="ECO:0000256" key="15">
    <source>
        <dbReference type="SAM" id="Coils"/>
    </source>
</evidence>
<accession>A0A379DDR4</accession>
<dbReference type="SMART" id="SM00400">
    <property type="entry name" value="ZnF_CHCC"/>
    <property type="match status" value="1"/>
</dbReference>
<evidence type="ECO:0000256" key="11">
    <source>
        <dbReference type="ARBA" id="ARBA00023163"/>
    </source>
</evidence>
<dbReference type="GO" id="GO:0008270">
    <property type="term" value="F:zinc ion binding"/>
    <property type="evidence" value="ECO:0007669"/>
    <property type="project" value="UniProtKB-UniRule"/>
</dbReference>
<dbReference type="AlphaFoldDB" id="A0A379DDR4"/>
<dbReference type="Gene3D" id="3.90.980.10">
    <property type="entry name" value="DNA primase, catalytic core, N-terminal domain"/>
    <property type="match status" value="1"/>
</dbReference>
<dbReference type="Pfam" id="PF01807">
    <property type="entry name" value="Zn_ribbon_DnaG"/>
    <property type="match status" value="1"/>
</dbReference>
<reference evidence="17 18" key="1">
    <citation type="submission" date="2018-06" db="EMBL/GenBank/DDBJ databases">
        <authorList>
            <consortium name="Pathogen Informatics"/>
            <person name="Doyle S."/>
        </authorList>
    </citation>
    <scope>NUCLEOTIDE SEQUENCE [LARGE SCALE GENOMIC DNA]</scope>
    <source>
        <strain evidence="17 18">NCTC11088</strain>
    </source>
</reference>
<evidence type="ECO:0000256" key="13">
    <source>
        <dbReference type="PIRNR" id="PIRNR002811"/>
    </source>
</evidence>
<dbReference type="InterPro" id="IPR036977">
    <property type="entry name" value="DNA_primase_Znf_CHC2"/>
</dbReference>
<dbReference type="GO" id="GO:1990077">
    <property type="term" value="C:primosome complex"/>
    <property type="evidence" value="ECO:0007669"/>
    <property type="project" value="UniProtKB-KW"/>
</dbReference>
<evidence type="ECO:0000256" key="3">
    <source>
        <dbReference type="ARBA" id="ARBA00022679"/>
    </source>
</evidence>
<dbReference type="GO" id="GO:0000428">
    <property type="term" value="C:DNA-directed RNA polymerase complex"/>
    <property type="evidence" value="ECO:0007669"/>
    <property type="project" value="UniProtKB-KW"/>
</dbReference>
<comment type="catalytic activity">
    <reaction evidence="12">
        <text>ssDNA + n NTP = ssDNA/pppN(pN)n-1 hybrid + (n-1) diphosphate.</text>
        <dbReference type="EC" id="2.7.7.101"/>
    </reaction>
</comment>
<dbReference type="RefSeq" id="WP_115312226.1">
    <property type="nucleotide sequence ID" value="NZ_UGTH01000001.1"/>
</dbReference>
<dbReference type="GO" id="GO:0003899">
    <property type="term" value="F:DNA-directed RNA polymerase activity"/>
    <property type="evidence" value="ECO:0007669"/>
    <property type="project" value="UniProtKB-UniRule"/>
</dbReference>
<dbReference type="EMBL" id="UGTH01000001">
    <property type="protein sequence ID" value="SUB76019.1"/>
    <property type="molecule type" value="Genomic_DNA"/>
</dbReference>
<dbReference type="InterPro" id="IPR006171">
    <property type="entry name" value="TOPRIM_dom"/>
</dbReference>
<evidence type="ECO:0000256" key="14">
    <source>
        <dbReference type="PIRSR" id="PIRSR002811-1"/>
    </source>
</evidence>
<keyword evidence="9" id="KW-0460">Magnesium</keyword>
<feature type="domain" description="Toprim" evidence="16">
    <location>
        <begin position="255"/>
        <end position="336"/>
    </location>
</feature>
<dbReference type="Gene3D" id="3.40.1360.10">
    <property type="match status" value="1"/>
</dbReference>
<keyword evidence="7 12" id="KW-0863">Zinc-finger</keyword>
<gene>
    <name evidence="12 17" type="primary">dnaG</name>
    <name evidence="17" type="ORF">NCTC11088_01828</name>
</gene>
<name>A0A379DDR4_9FIRM</name>
<keyword evidence="11 12" id="KW-0804">Transcription</keyword>
<keyword evidence="5 12" id="KW-0235">DNA replication</keyword>
<keyword evidence="4 12" id="KW-0548">Nucleotidyltransferase</keyword>
<dbReference type="Pfam" id="PF10410">
    <property type="entry name" value="DnaB_bind"/>
    <property type="match status" value="1"/>
</dbReference>
<dbReference type="PANTHER" id="PTHR30313">
    <property type="entry name" value="DNA PRIMASE"/>
    <property type="match status" value="1"/>
</dbReference>
<dbReference type="InterPro" id="IPR006295">
    <property type="entry name" value="DNA_primase_DnaG"/>
</dbReference>
<dbReference type="InterPro" id="IPR037068">
    <property type="entry name" value="DNA_primase_core_N_sf"/>
</dbReference>
<dbReference type="InterPro" id="IPR030846">
    <property type="entry name" value="DnaG_bac"/>
</dbReference>
<evidence type="ECO:0000256" key="2">
    <source>
        <dbReference type="ARBA" id="ARBA00022515"/>
    </source>
</evidence>
<dbReference type="GO" id="GO:0003677">
    <property type="term" value="F:DNA binding"/>
    <property type="evidence" value="ECO:0007669"/>
    <property type="project" value="UniProtKB-KW"/>
</dbReference>
<dbReference type="EC" id="2.7.7.101" evidence="12"/>
<dbReference type="InterPro" id="IPR034151">
    <property type="entry name" value="TOPRIM_DnaG_bac"/>
</dbReference>
<dbReference type="Pfam" id="PF13155">
    <property type="entry name" value="Toprim_2"/>
    <property type="match status" value="1"/>
</dbReference>
<keyword evidence="3 12" id="KW-0808">Transferase</keyword>
<evidence type="ECO:0000313" key="17">
    <source>
        <dbReference type="EMBL" id="SUB76019.1"/>
    </source>
</evidence>
<evidence type="ECO:0000256" key="5">
    <source>
        <dbReference type="ARBA" id="ARBA00022705"/>
    </source>
</evidence>
<comment type="subunit">
    <text evidence="12">Monomer. Interacts with DnaB.</text>
</comment>
<dbReference type="InterPro" id="IPR013264">
    <property type="entry name" value="DNAG_N"/>
</dbReference>
<evidence type="ECO:0000256" key="8">
    <source>
        <dbReference type="ARBA" id="ARBA00022833"/>
    </source>
</evidence>
<dbReference type="Proteomes" id="UP000254777">
    <property type="component" value="Unassembled WGS sequence"/>
</dbReference>
<keyword evidence="8 12" id="KW-0862">Zinc</keyword>
<comment type="similarity">
    <text evidence="12 13">Belongs to the DnaG primase family.</text>
</comment>
<evidence type="ECO:0000256" key="1">
    <source>
        <dbReference type="ARBA" id="ARBA00022478"/>
    </source>
</evidence>
<evidence type="ECO:0000256" key="7">
    <source>
        <dbReference type="ARBA" id="ARBA00022771"/>
    </source>
</evidence>